<dbReference type="FunFam" id="2.60.40.420:FF:000067">
    <property type="entry name" value="Cupredoxin superfamily protein"/>
    <property type="match status" value="1"/>
</dbReference>
<evidence type="ECO:0000256" key="9">
    <source>
        <dbReference type="ARBA" id="ARBA00023136"/>
    </source>
</evidence>
<keyword evidence="6" id="KW-0249">Electron transport</keyword>
<dbReference type="GO" id="GO:0046872">
    <property type="term" value="F:metal ion binding"/>
    <property type="evidence" value="ECO:0007669"/>
    <property type="project" value="UniProtKB-KW"/>
</dbReference>
<evidence type="ECO:0000256" key="11">
    <source>
        <dbReference type="ARBA" id="ARBA00023180"/>
    </source>
</evidence>
<dbReference type="GO" id="GO:0009610">
    <property type="term" value="P:response to symbiotic fungus"/>
    <property type="evidence" value="ECO:0007669"/>
    <property type="project" value="UniProtKB-ARBA"/>
</dbReference>
<keyword evidence="9" id="KW-0472">Membrane</keyword>
<dbReference type="PROSITE" id="PS51485">
    <property type="entry name" value="PHYTOCYANIN"/>
    <property type="match status" value="1"/>
</dbReference>
<evidence type="ECO:0000256" key="7">
    <source>
        <dbReference type="ARBA" id="ARBA00022989"/>
    </source>
</evidence>
<dbReference type="GO" id="GO:0005886">
    <property type="term" value="C:plasma membrane"/>
    <property type="evidence" value="ECO:0007669"/>
    <property type="project" value="TreeGrafter"/>
</dbReference>
<evidence type="ECO:0000313" key="14">
    <source>
        <dbReference type="EMBL" id="GLJ58728.1"/>
    </source>
</evidence>
<dbReference type="EMBL" id="BSEH01000508">
    <property type="protein sequence ID" value="GLJ58728.1"/>
    <property type="molecule type" value="Genomic_DNA"/>
</dbReference>
<dbReference type="PANTHER" id="PTHR33021:SF339">
    <property type="entry name" value="OS07G0570600 PROTEIN"/>
    <property type="match status" value="1"/>
</dbReference>
<dbReference type="CDD" id="cd04216">
    <property type="entry name" value="Phytocyanin"/>
    <property type="match status" value="1"/>
</dbReference>
<evidence type="ECO:0000313" key="15">
    <source>
        <dbReference type="EMBL" id="GLJ59192.1"/>
    </source>
</evidence>
<dbReference type="Proteomes" id="UP001234787">
    <property type="component" value="Unassembled WGS sequence"/>
</dbReference>
<keyword evidence="4" id="KW-0479">Metal-binding</keyword>
<evidence type="ECO:0000259" key="13">
    <source>
        <dbReference type="PROSITE" id="PS51485"/>
    </source>
</evidence>
<protein>
    <recommendedName>
        <fullName evidence="13">Phytocyanin domain-containing protein</fullName>
    </recommendedName>
</protein>
<keyword evidence="10" id="KW-1015">Disulfide bond</keyword>
<dbReference type="Pfam" id="PF02298">
    <property type="entry name" value="Cu_bind_like"/>
    <property type="match status" value="1"/>
</dbReference>
<dbReference type="Gene3D" id="2.60.40.420">
    <property type="entry name" value="Cupredoxins - blue copper proteins"/>
    <property type="match status" value="1"/>
</dbReference>
<evidence type="ECO:0000256" key="2">
    <source>
        <dbReference type="ARBA" id="ARBA00022448"/>
    </source>
</evidence>
<evidence type="ECO:0000256" key="12">
    <source>
        <dbReference type="SAM" id="SignalP"/>
    </source>
</evidence>
<sequence length="145" mass="15002">MVSSAVRLAVLLVLVCLSSSMLCEGTQYIVGDNGGWALDIDYQKWASGKQFFAGDSLVFNYGGDEETHNVIVVTGSAVDGCVKEPNLGVYESGNDELFLSGTGDLGFLCGMADHCTSGMKLKITVKAAPVSQGVSLSPAAAAPST</sequence>
<proteinExistence type="predicted"/>
<gene>
    <name evidence="14" type="ORF">SUGI_1472400</name>
    <name evidence="15" type="ORF">SUGI_1497070</name>
</gene>
<keyword evidence="3" id="KW-0812">Transmembrane</keyword>
<keyword evidence="11" id="KW-0325">Glycoprotein</keyword>
<comment type="caution">
    <text evidence="14">The sequence shown here is derived from an EMBL/GenBank/DDBJ whole genome shotgun (WGS) entry which is preliminary data.</text>
</comment>
<evidence type="ECO:0000256" key="5">
    <source>
        <dbReference type="ARBA" id="ARBA00022729"/>
    </source>
</evidence>
<feature type="signal peptide" evidence="12">
    <location>
        <begin position="1"/>
        <end position="25"/>
    </location>
</feature>
<comment type="subcellular location">
    <subcellularLocation>
        <location evidence="1">Membrane</location>
        <topology evidence="1">Single-pass type I membrane protein</topology>
    </subcellularLocation>
</comment>
<evidence type="ECO:0000256" key="3">
    <source>
        <dbReference type="ARBA" id="ARBA00022692"/>
    </source>
</evidence>
<evidence type="ECO:0000256" key="8">
    <source>
        <dbReference type="ARBA" id="ARBA00023008"/>
    </source>
</evidence>
<dbReference type="SUPFAM" id="SSF49503">
    <property type="entry name" value="Cupredoxins"/>
    <property type="match status" value="1"/>
</dbReference>
<keyword evidence="7" id="KW-1133">Transmembrane helix</keyword>
<keyword evidence="8" id="KW-0186">Copper</keyword>
<evidence type="ECO:0000313" key="16">
    <source>
        <dbReference type="Proteomes" id="UP001234787"/>
    </source>
</evidence>
<reference evidence="14" key="1">
    <citation type="submission" date="2022-12" db="EMBL/GenBank/DDBJ databases">
        <title>Chromosome-Level Genome Assembly of Japanese Cedar (Cryptomeriajaponica D. Don).</title>
        <authorList>
            <person name="Fujino T."/>
            <person name="Yamaguchi K."/>
            <person name="Yokoyama T."/>
            <person name="Hamanaka T."/>
            <person name="Harazono Y."/>
            <person name="Kamada H."/>
            <person name="Kobayashi W."/>
            <person name="Ujino-Ihara T."/>
            <person name="Uchiyama K."/>
            <person name="Matsumoto A."/>
            <person name="Izuno A."/>
            <person name="Tsumura Y."/>
            <person name="Toyoda A."/>
            <person name="Shigenobu S."/>
            <person name="Moriguchi Y."/>
            <person name="Ueno S."/>
            <person name="Kasahara M."/>
        </authorList>
    </citation>
    <scope>NUCLEOTIDE SEQUENCE</scope>
</reference>
<keyword evidence="16" id="KW-1185">Reference proteome</keyword>
<evidence type="ECO:0000256" key="4">
    <source>
        <dbReference type="ARBA" id="ARBA00022723"/>
    </source>
</evidence>
<feature type="domain" description="Phytocyanin" evidence="13">
    <location>
        <begin position="26"/>
        <end position="127"/>
    </location>
</feature>
<dbReference type="EMBL" id="BSEH01000748">
    <property type="protein sequence ID" value="GLJ59192.1"/>
    <property type="molecule type" value="Genomic_DNA"/>
</dbReference>
<feature type="chain" id="PRO_5042441004" description="Phytocyanin domain-containing protein" evidence="12">
    <location>
        <begin position="26"/>
        <end position="145"/>
    </location>
</feature>
<dbReference type="InterPro" id="IPR008972">
    <property type="entry name" value="Cupredoxin"/>
</dbReference>
<evidence type="ECO:0000256" key="6">
    <source>
        <dbReference type="ARBA" id="ARBA00022982"/>
    </source>
</evidence>
<keyword evidence="5 12" id="KW-0732">Signal</keyword>
<dbReference type="InterPro" id="IPR039391">
    <property type="entry name" value="Phytocyanin-like"/>
</dbReference>
<evidence type="ECO:0000256" key="1">
    <source>
        <dbReference type="ARBA" id="ARBA00004479"/>
    </source>
</evidence>
<organism evidence="14 16">
    <name type="scientific">Cryptomeria japonica</name>
    <name type="common">Japanese cedar</name>
    <name type="synonym">Cupressus japonica</name>
    <dbReference type="NCBI Taxonomy" id="3369"/>
    <lineage>
        <taxon>Eukaryota</taxon>
        <taxon>Viridiplantae</taxon>
        <taxon>Streptophyta</taxon>
        <taxon>Embryophyta</taxon>
        <taxon>Tracheophyta</taxon>
        <taxon>Spermatophyta</taxon>
        <taxon>Pinopsida</taxon>
        <taxon>Pinidae</taxon>
        <taxon>Conifers II</taxon>
        <taxon>Cupressales</taxon>
        <taxon>Cupressaceae</taxon>
        <taxon>Cryptomeria</taxon>
    </lineage>
</organism>
<evidence type="ECO:0000256" key="10">
    <source>
        <dbReference type="ARBA" id="ARBA00023157"/>
    </source>
</evidence>
<dbReference type="InterPro" id="IPR003245">
    <property type="entry name" value="Phytocyanin_dom"/>
</dbReference>
<accession>A0AAD3NT71</accession>
<keyword evidence="2" id="KW-0813">Transport</keyword>
<dbReference type="AlphaFoldDB" id="A0AAD3NT71"/>
<name>A0AAD3NT71_CRYJA</name>
<dbReference type="PANTHER" id="PTHR33021">
    <property type="entry name" value="BLUE COPPER PROTEIN"/>
    <property type="match status" value="1"/>
</dbReference>
<dbReference type="GO" id="GO:0009055">
    <property type="term" value="F:electron transfer activity"/>
    <property type="evidence" value="ECO:0007669"/>
    <property type="project" value="InterPro"/>
</dbReference>